<evidence type="ECO:0000256" key="2">
    <source>
        <dbReference type="ARBA" id="ARBA00022536"/>
    </source>
</evidence>
<dbReference type="EMBL" id="OV696693">
    <property type="protein sequence ID" value="CAH1272503.1"/>
    <property type="molecule type" value="Genomic_DNA"/>
</dbReference>
<dbReference type="CDD" id="cd00055">
    <property type="entry name" value="EGF_Lam"/>
    <property type="match status" value="1"/>
</dbReference>
<dbReference type="PROSITE" id="PS01187">
    <property type="entry name" value="EGF_CA"/>
    <property type="match status" value="1"/>
</dbReference>
<feature type="compositionally biased region" description="Polar residues" evidence="8">
    <location>
        <begin position="459"/>
        <end position="474"/>
    </location>
</feature>
<dbReference type="PANTHER" id="PTHR10574:SF406">
    <property type="entry name" value="LAMININ SUBUNIT ALPHA 5"/>
    <property type="match status" value="1"/>
</dbReference>
<keyword evidence="3" id="KW-0732">Signal</keyword>
<dbReference type="PROSITE" id="PS50026">
    <property type="entry name" value="EGF_3"/>
    <property type="match status" value="1"/>
</dbReference>
<feature type="domain" description="CUB" evidence="9">
    <location>
        <begin position="488"/>
        <end position="608"/>
    </location>
</feature>
<evidence type="ECO:0000313" key="12">
    <source>
        <dbReference type="EMBL" id="CAH1272503.1"/>
    </source>
</evidence>
<dbReference type="InterPro" id="IPR050440">
    <property type="entry name" value="Laminin/Netrin_ECM"/>
</dbReference>
<dbReference type="Pfam" id="PF00055">
    <property type="entry name" value="Laminin_N"/>
    <property type="match status" value="1"/>
</dbReference>
<dbReference type="SUPFAM" id="SSF49854">
    <property type="entry name" value="Spermadhesin, CUB domain"/>
    <property type="match status" value="1"/>
</dbReference>
<name>A0A8K0AAT6_BRALA</name>
<dbReference type="GO" id="GO:0009887">
    <property type="term" value="P:animal organ morphogenesis"/>
    <property type="evidence" value="ECO:0007669"/>
    <property type="project" value="TreeGrafter"/>
</dbReference>
<dbReference type="InterPro" id="IPR001881">
    <property type="entry name" value="EGF-like_Ca-bd_dom"/>
</dbReference>
<protein>
    <submittedName>
        <fullName evidence="12">LAMB1 protein</fullName>
    </submittedName>
</protein>
<dbReference type="FunFam" id="2.10.25.10:FF:000038">
    <property type="entry name" value="Fibrillin 2"/>
    <property type="match status" value="1"/>
</dbReference>
<dbReference type="Gene3D" id="2.60.120.290">
    <property type="entry name" value="Spermadhesin, CUB domain"/>
    <property type="match status" value="1"/>
</dbReference>
<dbReference type="PANTHER" id="PTHR10574">
    <property type="entry name" value="NETRIN/LAMININ-RELATED"/>
    <property type="match status" value="1"/>
</dbReference>
<dbReference type="Proteomes" id="UP000838412">
    <property type="component" value="Chromosome 8"/>
</dbReference>
<keyword evidence="13" id="KW-1185">Reference proteome</keyword>
<keyword evidence="5" id="KW-1015">Disulfide bond</keyword>
<dbReference type="GO" id="GO:0016020">
    <property type="term" value="C:membrane"/>
    <property type="evidence" value="ECO:0007669"/>
    <property type="project" value="UniProtKB-SubCell"/>
</dbReference>
<dbReference type="SMART" id="SM00136">
    <property type="entry name" value="LamNT"/>
    <property type="match status" value="1"/>
</dbReference>
<keyword evidence="4" id="KW-0677">Repeat</keyword>
<dbReference type="Pfam" id="PF12947">
    <property type="entry name" value="EGF_3"/>
    <property type="match status" value="1"/>
</dbReference>
<accession>A0A8K0AAT6</accession>
<evidence type="ECO:0000259" key="10">
    <source>
        <dbReference type="PROSITE" id="PS50026"/>
    </source>
</evidence>
<dbReference type="Pfam" id="PF00431">
    <property type="entry name" value="CUB"/>
    <property type="match status" value="1"/>
</dbReference>
<comment type="caution">
    <text evidence="7">Lacks conserved residue(s) required for the propagation of feature annotation.</text>
</comment>
<keyword evidence="6" id="KW-0424">Laminin EGF-like domain</keyword>
<proteinExistence type="predicted"/>
<evidence type="ECO:0000313" key="13">
    <source>
        <dbReference type="Proteomes" id="UP000838412"/>
    </source>
</evidence>
<evidence type="ECO:0000256" key="3">
    <source>
        <dbReference type="ARBA" id="ARBA00022729"/>
    </source>
</evidence>
<comment type="subcellular location">
    <subcellularLocation>
        <location evidence="1">Membrane</location>
        <topology evidence="1">Single-pass type I membrane protein</topology>
    </subcellularLocation>
</comment>
<dbReference type="SMART" id="SM00179">
    <property type="entry name" value="EGF_CA"/>
    <property type="match status" value="1"/>
</dbReference>
<dbReference type="GO" id="GO:0009888">
    <property type="term" value="P:tissue development"/>
    <property type="evidence" value="ECO:0007669"/>
    <property type="project" value="TreeGrafter"/>
</dbReference>
<dbReference type="InterPro" id="IPR000859">
    <property type="entry name" value="CUB_dom"/>
</dbReference>
<evidence type="ECO:0000256" key="8">
    <source>
        <dbReference type="SAM" id="MobiDB-lite"/>
    </source>
</evidence>
<dbReference type="Gene3D" id="2.10.25.10">
    <property type="entry name" value="Laminin"/>
    <property type="match status" value="1"/>
</dbReference>
<feature type="region of interest" description="Disordered" evidence="8">
    <location>
        <begin position="453"/>
        <end position="474"/>
    </location>
</feature>
<evidence type="ECO:0000256" key="4">
    <source>
        <dbReference type="ARBA" id="ARBA00022737"/>
    </source>
</evidence>
<dbReference type="SMART" id="SM00042">
    <property type="entry name" value="CUB"/>
    <property type="match status" value="1"/>
</dbReference>
<dbReference type="InterPro" id="IPR002049">
    <property type="entry name" value="LE_dom"/>
</dbReference>
<dbReference type="InterPro" id="IPR000742">
    <property type="entry name" value="EGF"/>
</dbReference>
<dbReference type="GO" id="GO:0005509">
    <property type="term" value="F:calcium ion binding"/>
    <property type="evidence" value="ECO:0007669"/>
    <property type="project" value="InterPro"/>
</dbReference>
<evidence type="ECO:0000256" key="6">
    <source>
        <dbReference type="ARBA" id="ARBA00023292"/>
    </source>
</evidence>
<reference evidence="12" key="1">
    <citation type="submission" date="2022-01" db="EMBL/GenBank/DDBJ databases">
        <authorList>
            <person name="Braso-Vives M."/>
        </authorList>
    </citation>
    <scope>NUCLEOTIDE SEQUENCE</scope>
</reference>
<dbReference type="PROSITE" id="PS51117">
    <property type="entry name" value="LAMININ_NTER"/>
    <property type="match status" value="1"/>
</dbReference>
<feature type="domain" description="EGF-like" evidence="10">
    <location>
        <begin position="345"/>
        <end position="381"/>
    </location>
</feature>
<gene>
    <name evidence="12" type="primary">LAMB1</name>
    <name evidence="12" type="ORF">BLAG_LOCUS24131</name>
</gene>
<evidence type="ECO:0000256" key="7">
    <source>
        <dbReference type="PROSITE-ProRule" id="PRU00076"/>
    </source>
</evidence>
<dbReference type="SUPFAM" id="SSF57196">
    <property type="entry name" value="EGF/Laminin"/>
    <property type="match status" value="2"/>
</dbReference>
<dbReference type="InterPro" id="IPR008211">
    <property type="entry name" value="Laminin_N"/>
</dbReference>
<keyword evidence="2 7" id="KW-0245">EGF-like domain</keyword>
<dbReference type="CDD" id="cd00041">
    <property type="entry name" value="CUB"/>
    <property type="match status" value="1"/>
</dbReference>
<dbReference type="InterPro" id="IPR035914">
    <property type="entry name" value="Sperma_CUB_dom_sf"/>
</dbReference>
<dbReference type="InterPro" id="IPR018097">
    <property type="entry name" value="EGF_Ca-bd_CS"/>
</dbReference>
<evidence type="ECO:0000259" key="11">
    <source>
        <dbReference type="PROSITE" id="PS51117"/>
    </source>
</evidence>
<feature type="domain" description="Laminin N-terminal" evidence="11">
    <location>
        <begin position="44"/>
        <end position="291"/>
    </location>
</feature>
<organism evidence="12 13">
    <name type="scientific">Branchiostoma lanceolatum</name>
    <name type="common">Common lancelet</name>
    <name type="synonym">Amphioxus lanceolatum</name>
    <dbReference type="NCBI Taxonomy" id="7740"/>
    <lineage>
        <taxon>Eukaryota</taxon>
        <taxon>Metazoa</taxon>
        <taxon>Chordata</taxon>
        <taxon>Cephalochordata</taxon>
        <taxon>Leptocardii</taxon>
        <taxon>Amphioxiformes</taxon>
        <taxon>Branchiostomatidae</taxon>
        <taxon>Branchiostoma</taxon>
    </lineage>
</organism>
<dbReference type="CDD" id="cd00054">
    <property type="entry name" value="EGF_CA"/>
    <property type="match status" value="1"/>
</dbReference>
<dbReference type="OrthoDB" id="6161700at2759"/>
<evidence type="ECO:0000259" key="9">
    <source>
        <dbReference type="PROSITE" id="PS01180"/>
    </source>
</evidence>
<evidence type="ECO:0000256" key="1">
    <source>
        <dbReference type="ARBA" id="ARBA00004479"/>
    </source>
</evidence>
<evidence type="ECO:0000256" key="5">
    <source>
        <dbReference type="ARBA" id="ARBA00023157"/>
    </source>
</evidence>
<dbReference type="InterPro" id="IPR000152">
    <property type="entry name" value="EGF-type_Asp/Asn_hydroxyl_site"/>
</dbReference>
<sequence length="626" mass="68461">MELRTISRRRQLWALNNNLRTISFFVIFVVCILNCRSSYAQCVGNGGCYPPFVDLLPDLDTAEQFSSRSLHASSTCGDPPSQYNTTNFIQRTAQICNSSDPRLAHPVLYVHDSLIETVEILGQNYSDVKPNHATWWQSENGKTNVTLTLSLEDQFFFQSMQMSFKSKKPEGMVVEARNTRNVSAAKDVWYPLQYFAKDCSRSFPGVPTKGNDQDRTVPFCEVLDDPADNVQEQELVLYNPSLQYSLDDFYSDEALYRHYMLTDVRVLMVSPGDTAEGLDFFAVSDWEVKGQCSCFGHAAECTGENENVCQCAHNTQGVNCEECPPLYNNRPWRMGTPEQANICQDVNECLSSPCHENATCTNTDGSFVCNCTDGYSGDGFSCTEATTEQPTTLSTEPNKTLPPAVEATALSYTSSEATPSVTVQTDPEMTDASTATGSTYSVEPSITQMTTVGSTTVTDHPSPSTSTRQTADMPPTTQAATLVPVTDCRVDQYVPGGGIDIITSPDYPKLYPSNLDCWYVITTDPGYALHVTILNFDLPDSSSDDNASECTDDYLEIHEPLGSPPSQRYCGQAFSPGATFSSGTRFALHFVTDGEDTSGGFSALVSSVSASSIVLSIGESSIKDLS</sequence>
<dbReference type="PROSITE" id="PS00010">
    <property type="entry name" value="ASX_HYDROXYL"/>
    <property type="match status" value="1"/>
</dbReference>
<dbReference type="Gene3D" id="2.60.120.260">
    <property type="entry name" value="Galactose-binding domain-like"/>
    <property type="match status" value="1"/>
</dbReference>
<dbReference type="AlphaFoldDB" id="A0A8K0AAT6"/>
<dbReference type="SMART" id="SM00181">
    <property type="entry name" value="EGF"/>
    <property type="match status" value="1"/>
</dbReference>
<dbReference type="InterPro" id="IPR024731">
    <property type="entry name" value="NELL2-like_EGF"/>
</dbReference>
<dbReference type="PROSITE" id="PS01180">
    <property type="entry name" value="CUB"/>
    <property type="match status" value="1"/>
</dbReference>